<dbReference type="PROSITE" id="PS51276">
    <property type="entry name" value="PEPTIDASE_C56_PFPI"/>
    <property type="match status" value="1"/>
</dbReference>
<dbReference type="AlphaFoldDB" id="A0A5C8KBB8"/>
<dbReference type="InterPro" id="IPR029062">
    <property type="entry name" value="Class_I_gatase-like"/>
</dbReference>
<dbReference type="Gene3D" id="3.40.50.880">
    <property type="match status" value="1"/>
</dbReference>
<keyword evidence="3" id="KW-0315">Glutamine amidotransferase</keyword>
<dbReference type="PANTHER" id="PTHR42733">
    <property type="entry name" value="DJ-1 PROTEIN"/>
    <property type="match status" value="1"/>
</dbReference>
<organism evidence="3 4">
    <name type="scientific">Pontibacter qinzhouensis</name>
    <dbReference type="NCBI Taxonomy" id="2603253"/>
    <lineage>
        <taxon>Bacteria</taxon>
        <taxon>Pseudomonadati</taxon>
        <taxon>Bacteroidota</taxon>
        <taxon>Cytophagia</taxon>
        <taxon>Cytophagales</taxon>
        <taxon>Hymenobacteraceae</taxon>
        <taxon>Pontibacter</taxon>
    </lineage>
</organism>
<dbReference type="Pfam" id="PF01965">
    <property type="entry name" value="DJ-1_PfpI"/>
    <property type="match status" value="1"/>
</dbReference>
<reference evidence="3 4" key="1">
    <citation type="submission" date="2019-08" db="EMBL/GenBank/DDBJ databases">
        <authorList>
            <person name="Shi S."/>
        </authorList>
    </citation>
    <scope>NUCLEOTIDE SEQUENCE [LARGE SCALE GENOMIC DNA]</scope>
    <source>
        <strain evidence="3 4">GY10130</strain>
    </source>
</reference>
<gene>
    <name evidence="3" type="ORF">FVR03_09505</name>
</gene>
<accession>A0A5C8KBB8</accession>
<dbReference type="OrthoDB" id="9792284at2"/>
<evidence type="ECO:0000259" key="2">
    <source>
        <dbReference type="Pfam" id="PF01965"/>
    </source>
</evidence>
<name>A0A5C8KBB8_9BACT</name>
<dbReference type="NCBIfam" id="TIGR01382">
    <property type="entry name" value="PfpI"/>
    <property type="match status" value="1"/>
</dbReference>
<sequence>MAAELAGKKIAILVDNGFEQVELTEPQKALKEAGAETHLISPQKDEVKAWEHTDWGKSYKVDIHLSEAKAEQYDGLLLPGGVMNPDHLRGNKEAVAFVDAFMVSGKPVAAICHGPWTLIETGKVKGLTMTSYPTLKTDLINAGADWVDEEVVVDKGIVTSRNPDDIPAFNKKIIEEFAEGKHER</sequence>
<protein>
    <submittedName>
        <fullName evidence="3">Type 1 glutamine amidotransferase</fullName>
    </submittedName>
</protein>
<keyword evidence="3" id="KW-0808">Transferase</keyword>
<dbReference type="InterPro" id="IPR002818">
    <property type="entry name" value="DJ-1/PfpI"/>
</dbReference>
<dbReference type="RefSeq" id="WP_147921507.1">
    <property type="nucleotide sequence ID" value="NZ_VRTY01000029.1"/>
</dbReference>
<comment type="similarity">
    <text evidence="1">Belongs to the peptidase C56 family.</text>
</comment>
<evidence type="ECO:0000256" key="1">
    <source>
        <dbReference type="ARBA" id="ARBA00008542"/>
    </source>
</evidence>
<dbReference type="PANTHER" id="PTHR42733:SF12">
    <property type="entry name" value="PROTEINASE"/>
    <property type="match status" value="1"/>
</dbReference>
<comment type="caution">
    <text evidence="3">The sequence shown here is derived from an EMBL/GenBank/DDBJ whole genome shotgun (WGS) entry which is preliminary data.</text>
</comment>
<feature type="domain" description="DJ-1/PfpI" evidence="2">
    <location>
        <begin position="8"/>
        <end position="176"/>
    </location>
</feature>
<dbReference type="CDD" id="cd03134">
    <property type="entry name" value="GATase1_PfpI_like"/>
    <property type="match status" value="1"/>
</dbReference>
<evidence type="ECO:0000313" key="4">
    <source>
        <dbReference type="Proteomes" id="UP000321926"/>
    </source>
</evidence>
<dbReference type="InterPro" id="IPR006286">
    <property type="entry name" value="C56_PfpI-like"/>
</dbReference>
<evidence type="ECO:0000313" key="3">
    <source>
        <dbReference type="EMBL" id="TXK47423.1"/>
    </source>
</evidence>
<dbReference type="EMBL" id="VRTY01000029">
    <property type="protein sequence ID" value="TXK47423.1"/>
    <property type="molecule type" value="Genomic_DNA"/>
</dbReference>
<dbReference type="GO" id="GO:0016740">
    <property type="term" value="F:transferase activity"/>
    <property type="evidence" value="ECO:0007669"/>
    <property type="project" value="UniProtKB-KW"/>
</dbReference>
<proteinExistence type="inferred from homology"/>
<dbReference type="SUPFAM" id="SSF52317">
    <property type="entry name" value="Class I glutamine amidotransferase-like"/>
    <property type="match status" value="1"/>
</dbReference>
<keyword evidence="4" id="KW-1185">Reference proteome</keyword>
<dbReference type="Proteomes" id="UP000321926">
    <property type="component" value="Unassembled WGS sequence"/>
</dbReference>